<dbReference type="InterPro" id="IPR029442">
    <property type="entry name" value="GyrI-like"/>
</dbReference>
<organism evidence="2 3">
    <name type="scientific">Tropicimonas aquimaris</name>
    <dbReference type="NCBI Taxonomy" id="914152"/>
    <lineage>
        <taxon>Bacteria</taxon>
        <taxon>Pseudomonadati</taxon>
        <taxon>Pseudomonadota</taxon>
        <taxon>Alphaproteobacteria</taxon>
        <taxon>Rhodobacterales</taxon>
        <taxon>Roseobacteraceae</taxon>
        <taxon>Tropicimonas</taxon>
    </lineage>
</organism>
<gene>
    <name evidence="2" type="ORF">ACFQ2S_12650</name>
</gene>
<dbReference type="RefSeq" id="WP_386074932.1">
    <property type="nucleotide sequence ID" value="NZ_JBHTJT010000021.1"/>
</dbReference>
<dbReference type="PANTHER" id="PTHR40055">
    <property type="entry name" value="TRANSCRIPTIONAL REGULATOR YGIV-RELATED"/>
    <property type="match status" value="1"/>
</dbReference>
<protein>
    <submittedName>
        <fullName evidence="2">GyrI-like domain-containing protein</fullName>
    </submittedName>
</protein>
<evidence type="ECO:0000313" key="2">
    <source>
        <dbReference type="EMBL" id="MFD0980501.1"/>
    </source>
</evidence>
<proteinExistence type="predicted"/>
<feature type="domain" description="AraC effector-binding" evidence="1">
    <location>
        <begin position="2"/>
        <end position="154"/>
    </location>
</feature>
<dbReference type="Pfam" id="PF06445">
    <property type="entry name" value="GyrI-like"/>
    <property type="match status" value="1"/>
</dbReference>
<dbReference type="InterPro" id="IPR011256">
    <property type="entry name" value="Reg_factor_effector_dom_sf"/>
</dbReference>
<dbReference type="EMBL" id="JBHTJT010000021">
    <property type="protein sequence ID" value="MFD0980501.1"/>
    <property type="molecule type" value="Genomic_DNA"/>
</dbReference>
<evidence type="ECO:0000259" key="1">
    <source>
        <dbReference type="SMART" id="SM00871"/>
    </source>
</evidence>
<dbReference type="SMART" id="SM00871">
    <property type="entry name" value="AraC_E_bind"/>
    <property type="match status" value="1"/>
</dbReference>
<dbReference type="PANTHER" id="PTHR40055:SF1">
    <property type="entry name" value="TRANSCRIPTIONAL REGULATOR YGIV-RELATED"/>
    <property type="match status" value="1"/>
</dbReference>
<sequence>MNEVDITTHPDRRLAAVAHSGPYDQIGPAYDTLSTLAEARNLVPEVKSMIGIFYDDPDSTPAAELRSHAAFEVGPETPIDAPLEQIELHGGKVAVYRLKGPYSGLKAVYHYLYGTWLPDSGEEPQDAPSYEIYRNMPGNTAPEDLITDICIPLA</sequence>
<dbReference type="Gene3D" id="3.20.80.10">
    <property type="entry name" value="Regulatory factor, effector binding domain"/>
    <property type="match status" value="1"/>
</dbReference>
<dbReference type="InterPro" id="IPR010499">
    <property type="entry name" value="AraC_E-bd"/>
</dbReference>
<accession>A0ABW3IQU9</accession>
<dbReference type="SUPFAM" id="SSF55136">
    <property type="entry name" value="Probable bacterial effector-binding domain"/>
    <property type="match status" value="1"/>
</dbReference>
<keyword evidence="3" id="KW-1185">Reference proteome</keyword>
<reference evidence="3" key="1">
    <citation type="journal article" date="2019" name="Int. J. Syst. Evol. Microbiol.">
        <title>The Global Catalogue of Microorganisms (GCM) 10K type strain sequencing project: providing services to taxonomists for standard genome sequencing and annotation.</title>
        <authorList>
            <consortium name="The Broad Institute Genomics Platform"/>
            <consortium name="The Broad Institute Genome Sequencing Center for Infectious Disease"/>
            <person name="Wu L."/>
            <person name="Ma J."/>
        </authorList>
    </citation>
    <scope>NUCLEOTIDE SEQUENCE [LARGE SCALE GENOMIC DNA]</scope>
    <source>
        <strain evidence="3">CCUG 60524</strain>
    </source>
</reference>
<dbReference type="Proteomes" id="UP001597108">
    <property type="component" value="Unassembled WGS sequence"/>
</dbReference>
<dbReference type="InterPro" id="IPR050908">
    <property type="entry name" value="SmbC-like"/>
</dbReference>
<evidence type="ECO:0000313" key="3">
    <source>
        <dbReference type="Proteomes" id="UP001597108"/>
    </source>
</evidence>
<comment type="caution">
    <text evidence="2">The sequence shown here is derived from an EMBL/GenBank/DDBJ whole genome shotgun (WGS) entry which is preliminary data.</text>
</comment>
<name>A0ABW3IQU9_9RHOB</name>